<dbReference type="Pfam" id="PF13967">
    <property type="entry name" value="RSN1_TM"/>
    <property type="match status" value="1"/>
</dbReference>
<dbReference type="PANTHER" id="PTHR13018">
    <property type="entry name" value="PROBABLE MEMBRANE PROTEIN DUF221-RELATED"/>
    <property type="match status" value="1"/>
</dbReference>
<gene>
    <name evidence="3" type="ORF">Adt_39645</name>
</gene>
<reference evidence="4" key="1">
    <citation type="submission" date="2024-07" db="EMBL/GenBank/DDBJ databases">
        <title>Two chromosome-level genome assemblies of Korean endemic species Abeliophyllum distichum and Forsythia ovata (Oleaceae).</title>
        <authorList>
            <person name="Jang H."/>
        </authorList>
    </citation>
    <scope>NUCLEOTIDE SEQUENCE [LARGE SCALE GENOMIC DNA]</scope>
</reference>
<sequence>MVPLFMSFENGGNGGGGGGGGGGIGLWLWFRITVKKFGFLHDIEMNISALLTSSGINTAVCAVLFSFYSILRKQPSLVSVYFGQKLAQVRSKRNDPFWFQRFIPSASWIVKSWEASEEELFAIGGLDAVVFLRAVVFQYQSILRCWCYMFVSCAST</sequence>
<dbReference type="Proteomes" id="UP001604336">
    <property type="component" value="Unassembled WGS sequence"/>
</dbReference>
<accession>A0ABD1Q6M3</accession>
<evidence type="ECO:0000313" key="4">
    <source>
        <dbReference type="Proteomes" id="UP001604336"/>
    </source>
</evidence>
<evidence type="ECO:0000313" key="3">
    <source>
        <dbReference type="EMBL" id="KAL2471509.1"/>
    </source>
</evidence>
<evidence type="ECO:0000259" key="2">
    <source>
        <dbReference type="Pfam" id="PF13967"/>
    </source>
</evidence>
<name>A0ABD1Q6M3_9LAMI</name>
<dbReference type="InterPro" id="IPR032880">
    <property type="entry name" value="CSC1/OSCA1-like_N"/>
</dbReference>
<feature type="domain" description="CSC1/OSCA1-like N-terminal transmembrane" evidence="2">
    <location>
        <begin position="49"/>
        <end position="151"/>
    </location>
</feature>
<dbReference type="EMBL" id="JBFOLK010000012">
    <property type="protein sequence ID" value="KAL2471509.1"/>
    <property type="molecule type" value="Genomic_DNA"/>
</dbReference>
<comment type="caution">
    <text evidence="3">The sequence shown here is derived from an EMBL/GenBank/DDBJ whole genome shotgun (WGS) entry which is preliminary data.</text>
</comment>
<dbReference type="AlphaFoldDB" id="A0ABD1Q6M3"/>
<keyword evidence="1" id="KW-0472">Membrane</keyword>
<dbReference type="InterPro" id="IPR045122">
    <property type="entry name" value="Csc1-like"/>
</dbReference>
<feature type="transmembrane region" description="Helical" evidence="1">
    <location>
        <begin position="47"/>
        <end position="71"/>
    </location>
</feature>
<keyword evidence="1" id="KW-0812">Transmembrane</keyword>
<keyword evidence="1" id="KW-1133">Transmembrane helix</keyword>
<protein>
    <submittedName>
        <fullName evidence="3">CSC1-like protein RXW8</fullName>
    </submittedName>
</protein>
<proteinExistence type="predicted"/>
<dbReference type="PANTHER" id="PTHR13018:SF117">
    <property type="entry name" value="CSC1-LIKE PROTEIN RXW8"/>
    <property type="match status" value="1"/>
</dbReference>
<keyword evidence="4" id="KW-1185">Reference proteome</keyword>
<organism evidence="3 4">
    <name type="scientific">Abeliophyllum distichum</name>
    <dbReference type="NCBI Taxonomy" id="126358"/>
    <lineage>
        <taxon>Eukaryota</taxon>
        <taxon>Viridiplantae</taxon>
        <taxon>Streptophyta</taxon>
        <taxon>Embryophyta</taxon>
        <taxon>Tracheophyta</taxon>
        <taxon>Spermatophyta</taxon>
        <taxon>Magnoliopsida</taxon>
        <taxon>eudicotyledons</taxon>
        <taxon>Gunneridae</taxon>
        <taxon>Pentapetalae</taxon>
        <taxon>asterids</taxon>
        <taxon>lamiids</taxon>
        <taxon>Lamiales</taxon>
        <taxon>Oleaceae</taxon>
        <taxon>Forsythieae</taxon>
        <taxon>Abeliophyllum</taxon>
    </lineage>
</organism>
<evidence type="ECO:0000256" key="1">
    <source>
        <dbReference type="SAM" id="Phobius"/>
    </source>
</evidence>